<reference evidence="2" key="1">
    <citation type="journal article" date="2021" name="bioRxiv">
        <title>Whole Genome Assembly and Annotation of Northern Wild Rice, Zizania palustris L., Supports a Whole Genome Duplication in the Zizania Genus.</title>
        <authorList>
            <person name="Haas M."/>
            <person name="Kono T."/>
            <person name="Macchietto M."/>
            <person name="Millas R."/>
            <person name="McGilp L."/>
            <person name="Shao M."/>
            <person name="Duquette J."/>
            <person name="Hirsch C.N."/>
            <person name="Kimball J."/>
        </authorList>
    </citation>
    <scope>NUCLEOTIDE SEQUENCE</scope>
    <source>
        <tissue evidence="2">Fresh leaf tissue</tissue>
    </source>
</reference>
<dbReference type="OrthoDB" id="442921at2759"/>
<sequence length="120" mass="13401">MIPAGKLAAVKVEKDYDGTKPSPRVTEKPAGEHITLKVQDTSGRAVYRLMRRTEQLQSLMDHYYDTVRSVQRGTGRFLYDGRRLRGSHTPAELEMQDGDEVDFFSEMIGGAGLFPPSVLA</sequence>
<dbReference type="PANTHER" id="PTHR10562">
    <property type="entry name" value="SMALL UBIQUITIN-RELATED MODIFIER"/>
    <property type="match status" value="1"/>
</dbReference>
<keyword evidence="3" id="KW-1185">Reference proteome</keyword>
<reference evidence="2" key="2">
    <citation type="submission" date="2021-02" db="EMBL/GenBank/DDBJ databases">
        <authorList>
            <person name="Kimball J.A."/>
            <person name="Haas M.W."/>
            <person name="Macchietto M."/>
            <person name="Kono T."/>
            <person name="Duquette J."/>
            <person name="Shao M."/>
        </authorList>
    </citation>
    <scope>NUCLEOTIDE SEQUENCE</scope>
    <source>
        <tissue evidence="2">Fresh leaf tissue</tissue>
    </source>
</reference>
<evidence type="ECO:0000313" key="3">
    <source>
        <dbReference type="Proteomes" id="UP000729402"/>
    </source>
</evidence>
<proteinExistence type="predicted"/>
<feature type="domain" description="Ubiquitin-like" evidence="1">
    <location>
        <begin position="34"/>
        <end position="110"/>
    </location>
</feature>
<dbReference type="Pfam" id="PF11976">
    <property type="entry name" value="Rad60-SLD"/>
    <property type="match status" value="1"/>
</dbReference>
<protein>
    <recommendedName>
        <fullName evidence="1">Ubiquitin-like domain-containing protein</fullName>
    </recommendedName>
</protein>
<gene>
    <name evidence="2" type="ORF">GUJ93_ZPchr0007g3545</name>
</gene>
<dbReference type="PROSITE" id="PS50053">
    <property type="entry name" value="UBIQUITIN_2"/>
    <property type="match status" value="1"/>
</dbReference>
<name>A0A8J5T7F0_ZIZPA</name>
<comment type="caution">
    <text evidence="2">The sequence shown here is derived from an EMBL/GenBank/DDBJ whole genome shotgun (WGS) entry which is preliminary data.</text>
</comment>
<organism evidence="2 3">
    <name type="scientific">Zizania palustris</name>
    <name type="common">Northern wild rice</name>
    <dbReference type="NCBI Taxonomy" id="103762"/>
    <lineage>
        <taxon>Eukaryota</taxon>
        <taxon>Viridiplantae</taxon>
        <taxon>Streptophyta</taxon>
        <taxon>Embryophyta</taxon>
        <taxon>Tracheophyta</taxon>
        <taxon>Spermatophyta</taxon>
        <taxon>Magnoliopsida</taxon>
        <taxon>Liliopsida</taxon>
        <taxon>Poales</taxon>
        <taxon>Poaceae</taxon>
        <taxon>BOP clade</taxon>
        <taxon>Oryzoideae</taxon>
        <taxon>Oryzeae</taxon>
        <taxon>Zizaniinae</taxon>
        <taxon>Zizania</taxon>
    </lineage>
</organism>
<dbReference type="Proteomes" id="UP000729402">
    <property type="component" value="Unassembled WGS sequence"/>
</dbReference>
<dbReference type="InterPro" id="IPR000626">
    <property type="entry name" value="Ubiquitin-like_dom"/>
</dbReference>
<evidence type="ECO:0000259" key="1">
    <source>
        <dbReference type="PROSITE" id="PS50053"/>
    </source>
</evidence>
<dbReference type="InterPro" id="IPR022617">
    <property type="entry name" value="Rad60/SUMO-like_dom"/>
</dbReference>
<dbReference type="EMBL" id="JAAALK010000282">
    <property type="protein sequence ID" value="KAG8080017.1"/>
    <property type="molecule type" value="Genomic_DNA"/>
</dbReference>
<accession>A0A8J5T7F0</accession>
<evidence type="ECO:0000313" key="2">
    <source>
        <dbReference type="EMBL" id="KAG8080017.1"/>
    </source>
</evidence>
<dbReference type="AlphaFoldDB" id="A0A8J5T7F0"/>